<name>A0ABS9HTL3_9GAMM</name>
<organism evidence="2 3">
    <name type="scientific">Marilutibacter chinensis</name>
    <dbReference type="NCBI Taxonomy" id="2912247"/>
    <lineage>
        <taxon>Bacteria</taxon>
        <taxon>Pseudomonadati</taxon>
        <taxon>Pseudomonadota</taxon>
        <taxon>Gammaproteobacteria</taxon>
        <taxon>Lysobacterales</taxon>
        <taxon>Lysobacteraceae</taxon>
        <taxon>Marilutibacter</taxon>
    </lineage>
</organism>
<dbReference type="Proteomes" id="UP001430796">
    <property type="component" value="Unassembled WGS sequence"/>
</dbReference>
<dbReference type="Pfam" id="PF13673">
    <property type="entry name" value="Acetyltransf_10"/>
    <property type="match status" value="1"/>
</dbReference>
<proteinExistence type="predicted"/>
<reference evidence="2" key="1">
    <citation type="submission" date="2022-01" db="EMBL/GenBank/DDBJ databases">
        <title>Lysobacter chinensis sp. nov., a bacterium isolated from cow dung compost.</title>
        <authorList>
            <person name="Liu Y."/>
        </authorList>
    </citation>
    <scope>NUCLEOTIDE SEQUENCE</scope>
    <source>
        <strain evidence="2">TLK-CK17</strain>
    </source>
</reference>
<protein>
    <submittedName>
        <fullName evidence="2">GNAT family N-acetyltransferase</fullName>
    </submittedName>
</protein>
<dbReference type="SUPFAM" id="SSF55729">
    <property type="entry name" value="Acyl-CoA N-acyltransferases (Nat)"/>
    <property type="match status" value="1"/>
</dbReference>
<evidence type="ECO:0000313" key="3">
    <source>
        <dbReference type="Proteomes" id="UP001430796"/>
    </source>
</evidence>
<reference evidence="2" key="2">
    <citation type="submission" date="2022-01" db="EMBL/GenBank/DDBJ databases">
        <authorList>
            <person name="Zhou L.Y."/>
        </authorList>
    </citation>
    <scope>NUCLEOTIDE SEQUENCE</scope>
    <source>
        <strain evidence="2">TLK-CK17</strain>
    </source>
</reference>
<dbReference type="EMBL" id="JAKJPO010000003">
    <property type="protein sequence ID" value="MCF7221492.1"/>
    <property type="molecule type" value="Genomic_DNA"/>
</dbReference>
<dbReference type="InterPro" id="IPR016181">
    <property type="entry name" value="Acyl_CoA_acyltransferase"/>
</dbReference>
<dbReference type="PROSITE" id="PS51186">
    <property type="entry name" value="GNAT"/>
    <property type="match status" value="1"/>
</dbReference>
<comment type="caution">
    <text evidence="2">The sequence shown here is derived from an EMBL/GenBank/DDBJ whole genome shotgun (WGS) entry which is preliminary data.</text>
</comment>
<evidence type="ECO:0000259" key="1">
    <source>
        <dbReference type="PROSITE" id="PS51186"/>
    </source>
</evidence>
<dbReference type="InterPro" id="IPR000182">
    <property type="entry name" value="GNAT_dom"/>
</dbReference>
<sequence length="162" mass="17981">MNAPDLHWIATRFDALTTSRLYKLLRLRSEVFVVEQACVYLDIDGKDRHPDAWHLLGEAPDGTLAAYLRLLPAGLGHGVDRFAEPSIGRVVTAPAWRGRRLGDPLMREGVALAGRVWPGAPVRLGAQAHLQHFYARHGFEVASEEYLEDGIPHVEMLRPGTA</sequence>
<feature type="domain" description="N-acetyltransferase" evidence="1">
    <location>
        <begin position="11"/>
        <end position="161"/>
    </location>
</feature>
<dbReference type="Gene3D" id="3.40.630.30">
    <property type="match status" value="1"/>
</dbReference>
<keyword evidence="3" id="KW-1185">Reference proteome</keyword>
<evidence type="ECO:0000313" key="2">
    <source>
        <dbReference type="EMBL" id="MCF7221492.1"/>
    </source>
</evidence>
<gene>
    <name evidence="2" type="ORF">L3V18_06755</name>
</gene>
<accession>A0ABS9HTL3</accession>
<dbReference type="RefSeq" id="WP_237053922.1">
    <property type="nucleotide sequence ID" value="NZ_JAKJPO010000003.1"/>
</dbReference>